<dbReference type="PANTHER" id="PTHR32097:SF17">
    <property type="entry name" value="CAMP-BINDING PROTEIN 1-RELATED"/>
    <property type="match status" value="1"/>
</dbReference>
<evidence type="ECO:0000256" key="1">
    <source>
        <dbReference type="SAM" id="MobiDB-lite"/>
    </source>
</evidence>
<comment type="caution">
    <text evidence="3">The sequence shown here is derived from an EMBL/GenBank/DDBJ whole genome shotgun (WGS) entry which is preliminary data.</text>
</comment>
<dbReference type="InterPro" id="IPR035892">
    <property type="entry name" value="C2_domain_sf"/>
</dbReference>
<dbReference type="Gene3D" id="2.60.40.150">
    <property type="entry name" value="C2 domain"/>
    <property type="match status" value="1"/>
</dbReference>
<dbReference type="CDD" id="cd06974">
    <property type="entry name" value="TerD_like"/>
    <property type="match status" value="2"/>
</dbReference>
<dbReference type="AlphaFoldDB" id="A0ABD3NSJ7"/>
<dbReference type="InterPro" id="IPR051324">
    <property type="entry name" value="Stress/Tellurium_Resist"/>
</dbReference>
<feature type="region of interest" description="Disordered" evidence="1">
    <location>
        <begin position="235"/>
        <end position="256"/>
    </location>
</feature>
<dbReference type="InterPro" id="IPR000008">
    <property type="entry name" value="C2_dom"/>
</dbReference>
<feature type="compositionally biased region" description="Basic and acidic residues" evidence="1">
    <location>
        <begin position="242"/>
        <end position="256"/>
    </location>
</feature>
<protein>
    <recommendedName>
        <fullName evidence="2">C2 domain-containing protein</fullName>
    </recommendedName>
</protein>
<reference evidence="3 4" key="1">
    <citation type="journal article" date="2020" name="G3 (Bethesda)">
        <title>Improved Reference Genome for Cyclotella cryptica CCMP332, a Model for Cell Wall Morphogenesis, Salinity Adaptation, and Lipid Production in Diatoms (Bacillariophyta).</title>
        <authorList>
            <person name="Roberts W.R."/>
            <person name="Downey K.M."/>
            <person name="Ruck E.C."/>
            <person name="Traller J.C."/>
            <person name="Alverson A.J."/>
        </authorList>
    </citation>
    <scope>NUCLEOTIDE SEQUENCE [LARGE SCALE GENOMIC DNA]</scope>
    <source>
        <strain evidence="3 4">CCMP332</strain>
    </source>
</reference>
<dbReference type="PROSITE" id="PS50004">
    <property type="entry name" value="C2"/>
    <property type="match status" value="1"/>
</dbReference>
<dbReference type="SMART" id="SM00239">
    <property type="entry name" value="C2"/>
    <property type="match status" value="1"/>
</dbReference>
<dbReference type="CDD" id="cd00030">
    <property type="entry name" value="C2"/>
    <property type="match status" value="1"/>
</dbReference>
<keyword evidence="4" id="KW-1185">Reference proteome</keyword>
<name>A0ABD3NSJ7_9STRA</name>
<organism evidence="3 4">
    <name type="scientific">Cyclotella cryptica</name>
    <dbReference type="NCBI Taxonomy" id="29204"/>
    <lineage>
        <taxon>Eukaryota</taxon>
        <taxon>Sar</taxon>
        <taxon>Stramenopiles</taxon>
        <taxon>Ochrophyta</taxon>
        <taxon>Bacillariophyta</taxon>
        <taxon>Coscinodiscophyceae</taxon>
        <taxon>Thalassiosirophycidae</taxon>
        <taxon>Stephanodiscales</taxon>
        <taxon>Stephanodiscaceae</taxon>
        <taxon>Cyclotella</taxon>
    </lineage>
</organism>
<evidence type="ECO:0000313" key="4">
    <source>
        <dbReference type="Proteomes" id="UP001516023"/>
    </source>
</evidence>
<dbReference type="Pfam" id="PF00168">
    <property type="entry name" value="C2"/>
    <property type="match status" value="1"/>
</dbReference>
<dbReference type="EMBL" id="JABMIG020000425">
    <property type="protein sequence ID" value="KAL3778637.1"/>
    <property type="molecule type" value="Genomic_DNA"/>
</dbReference>
<gene>
    <name evidence="3" type="ORF">HJC23_001586</name>
</gene>
<sequence>MSQRLSSDPPLAGIKATLTVHRANNLLAKDRNMFGRKTSSDPYVKIFYMGEPLGKTSVKKKSLAPEWNFKLKHTLGVNEGEKVRNSIPGLVAAAAAGDLNNQHPSYVLVLFDHDVASNDDVLGQVTVPITFHGFESKWFALCTGQPGSKHYCKKTKGEVLVSLHVKTLLLPSIVRGNIVPLKMSKKHSLLKIGLGWDVTHDQRHPIDLDVSCVAVGTNGQVLMGETVYFSNLSNPNGSIQHSGDEREGKRNLADGSDDKEQITMDLSRLPESVAAYVLLVTVATPGWDFSHITSARVRISNGITGVALCAFRPAYDGHNTALFVLRIARKMKKGRLSIGDTSWSLGTIGDCDATARDFGSLIPEIKSYCRDLLPDLEIDPYERIAVMNKGMTVRVRDYCPQRDVLPNVLAMGLAWDVTNGVDIDLDASAVCLDNDLKMIDLVYFKQLRSADGSIHHSGDEREGDAVGDDEKIIIALNSVNPQVEHIVFVINSYSGQELDDIAMASCHLFDPQSRKDLATYTMSNNSSLDRHTALLLADLYRDGITRDWMMRIIGQPTNGRTARQCIGTICDYLRRTPAAVAAIPPHHSVITNEMPVAVPLDEDIAFDPEEDIVVATPVHS</sequence>
<dbReference type="InterPro" id="IPR003325">
    <property type="entry name" value="TerD"/>
</dbReference>
<proteinExistence type="predicted"/>
<accession>A0ABD3NSJ7</accession>
<dbReference type="SUPFAM" id="SSF49562">
    <property type="entry name" value="C2 domain (Calcium/lipid-binding domain, CaLB)"/>
    <property type="match status" value="1"/>
</dbReference>
<feature type="domain" description="C2" evidence="2">
    <location>
        <begin position="1"/>
        <end position="151"/>
    </location>
</feature>
<dbReference type="PANTHER" id="PTHR32097">
    <property type="entry name" value="CAMP-BINDING PROTEIN 1-RELATED"/>
    <property type="match status" value="1"/>
</dbReference>
<evidence type="ECO:0000313" key="3">
    <source>
        <dbReference type="EMBL" id="KAL3778637.1"/>
    </source>
</evidence>
<dbReference type="Pfam" id="PF02342">
    <property type="entry name" value="TerD"/>
    <property type="match status" value="2"/>
</dbReference>
<dbReference type="Proteomes" id="UP001516023">
    <property type="component" value="Unassembled WGS sequence"/>
</dbReference>
<dbReference type="Gene3D" id="2.60.60.30">
    <property type="entry name" value="sav2460 like domains"/>
    <property type="match status" value="2"/>
</dbReference>
<evidence type="ECO:0000259" key="2">
    <source>
        <dbReference type="PROSITE" id="PS50004"/>
    </source>
</evidence>